<dbReference type="Proteomes" id="UP000002700">
    <property type="component" value="Chromosome I"/>
</dbReference>
<evidence type="ECO:0000256" key="1">
    <source>
        <dbReference type="SAM" id="MobiDB-lite"/>
    </source>
</evidence>
<dbReference type="HOGENOM" id="CLU_3197114_0_0_4"/>
<evidence type="ECO:0000313" key="3">
    <source>
        <dbReference type="Proteomes" id="UP000002700"/>
    </source>
</evidence>
<dbReference type="EMBL" id="CP000124">
    <property type="protein sequence ID" value="ABA48554.1"/>
    <property type="molecule type" value="Genomic_DNA"/>
</dbReference>
<gene>
    <name evidence="2" type="ordered locus">BURPS1710b_3330</name>
</gene>
<accession>Q3JP02</accession>
<name>Q3JP02_BURP1</name>
<dbReference type="KEGG" id="bpm:BURPS1710b_3330"/>
<organism evidence="2 3">
    <name type="scientific">Burkholderia pseudomallei (strain 1710b)</name>
    <dbReference type="NCBI Taxonomy" id="320372"/>
    <lineage>
        <taxon>Bacteria</taxon>
        <taxon>Pseudomonadati</taxon>
        <taxon>Pseudomonadota</taxon>
        <taxon>Betaproteobacteria</taxon>
        <taxon>Burkholderiales</taxon>
        <taxon>Burkholderiaceae</taxon>
        <taxon>Burkholderia</taxon>
        <taxon>pseudomallei group</taxon>
    </lineage>
</organism>
<proteinExistence type="predicted"/>
<dbReference type="EnsemblBacteria" id="ABA48554">
    <property type="protein sequence ID" value="ABA48554"/>
    <property type="gene ID" value="BURPS1710b_3330"/>
</dbReference>
<dbReference type="AlphaFoldDB" id="Q3JP02"/>
<protein>
    <submittedName>
        <fullName evidence="2">Uncharacterized protein</fullName>
    </submittedName>
</protein>
<sequence>MLEWGVAARRSRRGARGPMPPHGAAGDGAPPRRRRVRDAGALAAC</sequence>
<evidence type="ECO:0000313" key="2">
    <source>
        <dbReference type="EMBL" id="ABA48554.1"/>
    </source>
</evidence>
<feature type="region of interest" description="Disordered" evidence="1">
    <location>
        <begin position="1"/>
        <end position="45"/>
    </location>
</feature>
<reference evidence="2 3" key="1">
    <citation type="submission" date="2005-09" db="EMBL/GenBank/DDBJ databases">
        <authorList>
            <person name="Woods D.E."/>
            <person name="Nierman W.C."/>
        </authorList>
    </citation>
    <scope>NUCLEOTIDE SEQUENCE [LARGE SCALE GENOMIC DNA]</scope>
    <source>
        <strain evidence="2 3">1710b</strain>
    </source>
</reference>